<dbReference type="EMBL" id="JAUTBK010000002">
    <property type="protein sequence ID" value="MDQ1208868.1"/>
    <property type="molecule type" value="Genomic_DNA"/>
</dbReference>
<keyword evidence="1" id="KW-0812">Transmembrane</keyword>
<evidence type="ECO:0000313" key="3">
    <source>
        <dbReference type="Proteomes" id="UP001233360"/>
    </source>
</evidence>
<reference evidence="2 3" key="1">
    <citation type="submission" date="2023-07" db="EMBL/GenBank/DDBJ databases">
        <title>Functional and genomic diversity of the sorghum phyllosphere microbiome.</title>
        <authorList>
            <person name="Shade A."/>
        </authorList>
    </citation>
    <scope>NUCLEOTIDE SEQUENCE [LARGE SCALE GENOMIC DNA]</scope>
    <source>
        <strain evidence="2 3">SORGH_AS_0887</strain>
    </source>
</reference>
<dbReference type="RefSeq" id="WP_370875757.1">
    <property type="nucleotide sequence ID" value="NZ_JAVIYX010000002.1"/>
</dbReference>
<evidence type="ECO:0000256" key="1">
    <source>
        <dbReference type="SAM" id="Phobius"/>
    </source>
</evidence>
<protein>
    <submittedName>
        <fullName evidence="2">Type IV pilus assembly protein PilY1</fullName>
    </submittedName>
</protein>
<keyword evidence="1" id="KW-1133">Transmembrane helix</keyword>
<proteinExistence type="predicted"/>
<gene>
    <name evidence="2" type="ORF">QE380_001791</name>
</gene>
<dbReference type="Proteomes" id="UP001233360">
    <property type="component" value="Unassembled WGS sequence"/>
</dbReference>
<feature type="transmembrane region" description="Helical" evidence="1">
    <location>
        <begin position="21"/>
        <end position="39"/>
    </location>
</feature>
<keyword evidence="1" id="KW-0472">Membrane</keyword>
<keyword evidence="3" id="KW-1185">Reference proteome</keyword>
<evidence type="ECO:0000313" key="2">
    <source>
        <dbReference type="EMBL" id="MDQ1208868.1"/>
    </source>
</evidence>
<accession>A0ABU0UX89</accession>
<organism evidence="2 3">
    <name type="scientific">Acinetobacter baylyi</name>
    <dbReference type="NCBI Taxonomy" id="202950"/>
    <lineage>
        <taxon>Bacteria</taxon>
        <taxon>Pseudomonadati</taxon>
        <taxon>Pseudomonadota</taxon>
        <taxon>Gammaproteobacteria</taxon>
        <taxon>Moraxellales</taxon>
        <taxon>Moraxellaceae</taxon>
        <taxon>Acinetobacter</taxon>
    </lineage>
</organism>
<name>A0ABU0UX89_ACIBI</name>
<dbReference type="PROSITE" id="PS51257">
    <property type="entry name" value="PROKAR_LIPOPROTEIN"/>
    <property type="match status" value="1"/>
</dbReference>
<sequence>MKKSIYTQYLNSLYLVLQHKFSIFCISVFSCILIMTSVVQASDVEVYQQGAQFDKRLMLMVDQSRSMGGAGALDLLKEYPICVGKGVSNVLGKDGGLGVLGDKDGLELVTDTVGAVDKVVLQGILGGSLDPLLKITTETPSASSKYNYNRYYCTVVTTDLVVKTLDTLIKPILGATGLDAKSYIENSCDFQANVQLLNSVSVVGVYRCYDKLSRVKNALTDVLLGNDKTGLKPLPDNVSVGLSAMPVDIMTKDRAGRILAPACKLSTTKASDTSNQCFEKGYAGSATTYRGYLVEKVANGIQSKKETEFSLQNIVTRLTDSKNGLIAALLGDVFTKLGDILTNPVGGISNILKFEQTAGSLNNLLKTLGLAGNIPTASTYAETGAYLLGTTTKGTGARQMYMQITLLKLLSFIPIGTEYYRCQAWDSATGNCTNWDRRTGSWLFGYSWNWDDNLVNKMVMVDGDLVTNLLGDQALLGLVSGIVGSLAQVGAKELYYDYHPDQDNEYSGFINSTTSAVSTSNNKLYQKPTSTPQCNSSGIMVITGGVPNITPTATDAIFNQGAEGLGTRSAIERLMGRSLDTSNTLSNTSFTFRCDTNSNPKPDEGLAPMLSTGRDYATWGCIGGYARTLKGQSIKTGVIGIGREFISIPSTNDSTQLEGSFSNLQPTLLGNTVPTLVTNILSLVAGGSGVVGSLTGLTNNLFPTQIGDIKNLARWGIVGGGGWYNSASSENIANSVYSFYSDLGVTKRETFLGAPVIPTDPLTPYNLNNYVFQNMFVPDDKQTWFGNVKKYMTDTGETIQTKTFQDVWSNQNIDQTNILSGGVIDKLPIASGNNASTRQLYINRTCDTKAKKYDVSNAISAVGNNYYTQLCAGQTTDPRRNDLMNLLGYQIQSVNNQETLVAKPEYRKIGMVLHSTPIKITQSATVKDDGSLTRDDYLVFGSAEGLLHVVNADTGVEKLAFLPNEMLENSKQRKAFTGNGLEGHDSFSNMQYGVDGPWTAYTEYVWNSKDNKLTVGKSTTDAVCTKDGVFTGACGKQYLYGGLRMGGRSYYALDLNDLAAPKLKFYIDPASGRVYSDAYPGGKSFDAIKNMGQSWSKPTIAWINWQGKRKLVMFVGGGYDAGGTDGNSNNGGYELANYNQTNKRGAGVYMFDAENGDLLWWANNLATTSNDVSNSALNTNMQFSVVSRINTVDRDGDGLVDHLYFGDLGGQLWRVDINNRVDAKQFASAALLLDLQSNRPADLKDTNVRFYEAPVFSIYGYGSESLAVLSIASSNRSLPISDQSAGAIFNIFDKDVTQVSFTTRDTYTDNKNLVAYSQLPKWGALTNENKPQYGWYVKLSDQQKVMDETAVINKSLYVSIYDPIAQDGRVADCSIGIQGLSSIRRYCLPYGVCEKQTDLSGMLKLGKGILPVTIGSGSTDNKSTRQLIGGFSKDERTNAANVLGQNTLRRQIVPLKWYEQSTP</sequence>
<comment type="caution">
    <text evidence="2">The sequence shown here is derived from an EMBL/GenBank/DDBJ whole genome shotgun (WGS) entry which is preliminary data.</text>
</comment>